<dbReference type="InterPro" id="IPR000488">
    <property type="entry name" value="Death_dom"/>
</dbReference>
<comment type="caution">
    <text evidence="4">The sequence shown here is derived from an EMBL/GenBank/DDBJ whole genome shotgun (WGS) entry which is preliminary data.</text>
</comment>
<protein>
    <recommendedName>
        <fullName evidence="3">Death domain-containing protein</fullName>
    </recommendedName>
</protein>
<dbReference type="InterPro" id="IPR050216">
    <property type="entry name" value="LRR_domain-containing"/>
</dbReference>
<dbReference type="SUPFAM" id="SSF47986">
    <property type="entry name" value="DEATH domain"/>
    <property type="match status" value="1"/>
</dbReference>
<accession>A0ABN8QE13</accession>
<dbReference type="Pfam" id="PF00791">
    <property type="entry name" value="ZU5"/>
    <property type="match status" value="1"/>
</dbReference>
<dbReference type="CDD" id="cd01670">
    <property type="entry name" value="Death"/>
    <property type="match status" value="1"/>
</dbReference>
<proteinExistence type="predicted"/>
<dbReference type="SMART" id="SM00369">
    <property type="entry name" value="LRR_TYP"/>
    <property type="match status" value="5"/>
</dbReference>
<sequence>MRSRFGHKEKDKVLERASKSCQSFLDLRGQNITSVPQEVLTKPLILNLRVLELSYNGLQSIPREICYLVCLEELYLGKNDLKTLPRDFGKLSTLKKLSLVHNGFQEIPFCLSHLPLLEWLNFSGNVIEIIPPWLLSLPHLRHLYILYNLVENIPREVYIHGIEKMRKYFRIKTIMTVESEGADLNYHLLLSPTRKSLPSCKVKLRTRHPHSCDCDQDLLPYHPVTESKSLPNEVPPASISKCLSNDLFNPAVPPSESPLGPGYSDQHQHTVSGLMASQLNQLNLIKEQKEKILLRQEIRKLNIDYLQQKKNQHQPEKVLFSRRKLDFSLDLENLGKRHRCMTTSEYGTCSSFTESADMAMHSPLLRKDSFLSYQSISDDAVNNNEALRIRNLSSDDNSSCLSDISDDHYDVDSEVESLPDRRRHITLGDICVIIPEENLSGYLQCEFTLDVVEDVSLHPKLGHLQVVASEVIEMEPHGARFYEGDPAIISLPYDVRVGKNDHVICLCSDTGVGQRVKWDRMSPEDYNVFASHVEIKAYHFSLFAVVVSKGYPEARKTIRAGVGGCLYVSEVPGVEVLFPETSLLYDIEASIKVLYADEPYNVDHSDADALALAAPVVKLGPHGCVFNPDTYDFVTVRLPLPDGKEIQERYGDRQLTFWCSSTVEGEELTWEQFQPNFMHIDNDNDNLCSVYFSVEHFSYFRVLWDIIDSVLWEAKLGVSSLIPLFHFNVSFQALMSEISSIGGRFGICVVCYRFGKPLEGIGNFPLLVGKCIAPKMLSTGKLKIRLESHHFKADPSVGVKELVAVENFTGRPFVMQFGCKFTGEPPDHGNFGSVIVEQPSQYGENKPVLSFLLNKPRDTEATDWSSDWEVQLTKALTELLSIKAEKDMGDEVWQEVAENVGYTPKEISNFSGCDNPMAAVMAHYKRRGGTVHKFISALFKTGSPGSLIKRHMSNRTEMARVMDEERSEMEPKICPCVKKNARKRRLQESINWEEKFQDLAQKLVGNSKWRQLGRVLGVGESKIKEIENDCSKDGVQEMAYQVLVAWRDLYPDRCNLSNISSALCKIGLNSVARQCCLAVEMG</sequence>
<organism evidence="4 5">
    <name type="scientific">Porites lobata</name>
    <dbReference type="NCBI Taxonomy" id="104759"/>
    <lineage>
        <taxon>Eukaryota</taxon>
        <taxon>Metazoa</taxon>
        <taxon>Cnidaria</taxon>
        <taxon>Anthozoa</taxon>
        <taxon>Hexacorallia</taxon>
        <taxon>Scleractinia</taxon>
        <taxon>Fungiina</taxon>
        <taxon>Poritidae</taxon>
        <taxon>Porites</taxon>
    </lineage>
</organism>
<dbReference type="Pfam" id="PF00531">
    <property type="entry name" value="Death"/>
    <property type="match status" value="1"/>
</dbReference>
<dbReference type="InterPro" id="IPR011029">
    <property type="entry name" value="DEATH-like_dom_sf"/>
</dbReference>
<gene>
    <name evidence="4" type="ORF">PLOB_00005459</name>
</gene>
<evidence type="ECO:0000256" key="2">
    <source>
        <dbReference type="ARBA" id="ARBA00022737"/>
    </source>
</evidence>
<dbReference type="PROSITE" id="PS50017">
    <property type="entry name" value="DEATH_DOMAIN"/>
    <property type="match status" value="1"/>
</dbReference>
<reference evidence="4 5" key="1">
    <citation type="submission" date="2022-05" db="EMBL/GenBank/DDBJ databases">
        <authorList>
            <consortium name="Genoscope - CEA"/>
            <person name="William W."/>
        </authorList>
    </citation>
    <scope>NUCLEOTIDE SEQUENCE [LARGE SCALE GENOMIC DNA]</scope>
</reference>
<dbReference type="Gene3D" id="2.60.220.30">
    <property type="match status" value="2"/>
</dbReference>
<dbReference type="SMART" id="SM00005">
    <property type="entry name" value="DEATH"/>
    <property type="match status" value="1"/>
</dbReference>
<keyword evidence="5" id="KW-1185">Reference proteome</keyword>
<dbReference type="Gene3D" id="3.80.10.10">
    <property type="entry name" value="Ribonuclease Inhibitor"/>
    <property type="match status" value="1"/>
</dbReference>
<evidence type="ECO:0000259" key="3">
    <source>
        <dbReference type="PROSITE" id="PS50017"/>
    </source>
</evidence>
<dbReference type="EMBL" id="CALNXK010000124">
    <property type="protein sequence ID" value="CAH3162789.1"/>
    <property type="molecule type" value="Genomic_DNA"/>
</dbReference>
<dbReference type="InterPro" id="IPR032675">
    <property type="entry name" value="LRR_dom_sf"/>
</dbReference>
<dbReference type="PANTHER" id="PTHR48051:SF1">
    <property type="entry name" value="RAS SUPPRESSOR PROTEIN 1"/>
    <property type="match status" value="1"/>
</dbReference>
<evidence type="ECO:0000313" key="5">
    <source>
        <dbReference type="Proteomes" id="UP001159405"/>
    </source>
</evidence>
<name>A0ABN8QE13_9CNID</name>
<evidence type="ECO:0000256" key="1">
    <source>
        <dbReference type="ARBA" id="ARBA00022614"/>
    </source>
</evidence>
<feature type="domain" description="Death" evidence="3">
    <location>
        <begin position="1008"/>
        <end position="1073"/>
    </location>
</feature>
<keyword evidence="2" id="KW-0677">Repeat</keyword>
<dbReference type="Proteomes" id="UP001159405">
    <property type="component" value="Unassembled WGS sequence"/>
</dbReference>
<dbReference type="InterPro" id="IPR003591">
    <property type="entry name" value="Leu-rich_rpt_typical-subtyp"/>
</dbReference>
<dbReference type="InterPro" id="IPR000906">
    <property type="entry name" value="ZU5_dom"/>
</dbReference>
<dbReference type="Gene3D" id="1.10.533.10">
    <property type="entry name" value="Death Domain, Fas"/>
    <property type="match status" value="2"/>
</dbReference>
<dbReference type="PANTHER" id="PTHR48051">
    <property type="match status" value="1"/>
</dbReference>
<dbReference type="Pfam" id="PF13855">
    <property type="entry name" value="LRR_8"/>
    <property type="match status" value="1"/>
</dbReference>
<dbReference type="SUPFAM" id="SSF52058">
    <property type="entry name" value="L domain-like"/>
    <property type="match status" value="1"/>
</dbReference>
<keyword evidence="1" id="KW-0433">Leucine-rich repeat</keyword>
<evidence type="ECO:0000313" key="4">
    <source>
        <dbReference type="EMBL" id="CAH3162789.1"/>
    </source>
</evidence>
<dbReference type="InterPro" id="IPR001611">
    <property type="entry name" value="Leu-rich_rpt"/>
</dbReference>
<dbReference type="PROSITE" id="PS51450">
    <property type="entry name" value="LRR"/>
    <property type="match status" value="1"/>
</dbReference>